<gene>
    <name evidence="1" type="ORF">GOQ30_11455</name>
</gene>
<dbReference type="EMBL" id="WQLW01000008">
    <property type="protein sequence ID" value="MVO09775.1"/>
    <property type="molecule type" value="Genomic_DNA"/>
</dbReference>
<protein>
    <submittedName>
        <fullName evidence="1">Uncharacterized protein</fullName>
    </submittedName>
</protein>
<sequence>MTNNKIIEATAAFKKLDKVTQVIYKRKQMMDIVKRELEVARTIGFESYVEKYNPDQYKKDVIQELLSTI</sequence>
<dbReference type="RefSeq" id="WP_140998154.1">
    <property type="nucleotide sequence ID" value="NZ_VDCZ01000008.1"/>
</dbReference>
<accession>A0A6I4IJ89</accession>
<evidence type="ECO:0000313" key="2">
    <source>
        <dbReference type="Proteomes" id="UP000431264"/>
    </source>
</evidence>
<comment type="caution">
    <text evidence="1">The sequence shown here is derived from an EMBL/GenBank/DDBJ whole genome shotgun (WGS) entry which is preliminary data.</text>
</comment>
<organism evidence="1 2">
    <name type="scientific">Flavobacterium profundi</name>
    <dbReference type="NCBI Taxonomy" id="1774945"/>
    <lineage>
        <taxon>Bacteria</taxon>
        <taxon>Pseudomonadati</taxon>
        <taxon>Bacteroidota</taxon>
        <taxon>Flavobacteriia</taxon>
        <taxon>Flavobacteriales</taxon>
        <taxon>Flavobacteriaceae</taxon>
        <taxon>Flavobacterium</taxon>
    </lineage>
</organism>
<dbReference type="Proteomes" id="UP000431264">
    <property type="component" value="Unassembled WGS sequence"/>
</dbReference>
<proteinExistence type="predicted"/>
<dbReference type="AlphaFoldDB" id="A0A6I4IJ89"/>
<evidence type="ECO:0000313" key="1">
    <source>
        <dbReference type="EMBL" id="MVO09775.1"/>
    </source>
</evidence>
<keyword evidence="2" id="KW-1185">Reference proteome</keyword>
<dbReference type="OrthoDB" id="1376818at2"/>
<name>A0A6I4IJ89_9FLAO</name>
<reference evidence="2" key="1">
    <citation type="submission" date="2019-05" db="EMBL/GenBank/DDBJ databases">
        <title>Flavobacterium profundi sp. nov., isolated from a deep-sea seamount.</title>
        <authorList>
            <person name="Zhang D.-C."/>
        </authorList>
    </citation>
    <scope>NUCLEOTIDE SEQUENCE [LARGE SCALE GENOMIC DNA]</scope>
    <source>
        <strain evidence="2">TP390</strain>
    </source>
</reference>